<reference evidence="8" key="5">
    <citation type="submission" date="2018-04" db="UniProtKB">
        <authorList>
            <consortium name="EnsemblFungi"/>
        </authorList>
    </citation>
    <scope>IDENTIFICATION</scope>
    <source>
        <strain evidence="8">R3-111a-1</strain>
    </source>
</reference>
<dbReference type="Gene3D" id="1.10.4160.10">
    <property type="entry name" value="Hydantoin permease"/>
    <property type="match status" value="1"/>
</dbReference>
<feature type="transmembrane region" description="Helical" evidence="6">
    <location>
        <begin position="105"/>
        <end position="123"/>
    </location>
</feature>
<dbReference type="EMBL" id="GL385395">
    <property type="protein sequence ID" value="EJT80813.1"/>
    <property type="molecule type" value="Genomic_DNA"/>
</dbReference>
<dbReference type="Proteomes" id="UP000006039">
    <property type="component" value="Unassembled WGS sequence"/>
</dbReference>
<reference evidence="7" key="3">
    <citation type="submission" date="2010-09" db="EMBL/GenBank/DDBJ databases">
        <title>Annotation of Gaeumannomyces graminis var. tritici R3-111a-1.</title>
        <authorList>
            <consortium name="The Broad Institute Genome Sequencing Platform"/>
            <person name="Ma L.-J."/>
            <person name="Dead R."/>
            <person name="Young S.K."/>
            <person name="Zeng Q."/>
            <person name="Gargeya S."/>
            <person name="Fitzgerald M."/>
            <person name="Haas B."/>
            <person name="Abouelleil A."/>
            <person name="Alvarado L."/>
            <person name="Arachchi H.M."/>
            <person name="Berlin A."/>
            <person name="Brown A."/>
            <person name="Chapman S.B."/>
            <person name="Chen Z."/>
            <person name="Dunbar C."/>
            <person name="Freedman E."/>
            <person name="Gearin G."/>
            <person name="Gellesch M."/>
            <person name="Goldberg J."/>
            <person name="Griggs A."/>
            <person name="Gujja S."/>
            <person name="Heiman D."/>
            <person name="Howarth C."/>
            <person name="Larson L."/>
            <person name="Lui A."/>
            <person name="MacDonald P.J.P."/>
            <person name="Mehta T."/>
            <person name="Montmayeur A."/>
            <person name="Murphy C."/>
            <person name="Neiman D."/>
            <person name="Pearson M."/>
            <person name="Priest M."/>
            <person name="Roberts A."/>
            <person name="Saif S."/>
            <person name="Shea T."/>
            <person name="Shenoy N."/>
            <person name="Sisk P."/>
            <person name="Stolte C."/>
            <person name="Sykes S."/>
            <person name="Yandava C."/>
            <person name="Wortman J."/>
            <person name="Nusbaum C."/>
            <person name="Birren B."/>
        </authorList>
    </citation>
    <scope>NUCLEOTIDE SEQUENCE</scope>
    <source>
        <strain evidence="7">R3-111a-1</strain>
    </source>
</reference>
<feature type="transmembrane region" description="Helical" evidence="6">
    <location>
        <begin position="347"/>
        <end position="365"/>
    </location>
</feature>
<sequence length="391" mass="42146">MGLPKLRLRVARPPGADEVRGRDALLDNEDLRPLRLADRTWGFWTYCTFWFSAVATVTNWYGAAAGQALGLGMWESLACATGGQLLIAVVMALNGRPGATYHVGFPAVNRAAFGVFGALWPTLNRALMATVRNGVNMVQGGHAGMIGLAVFFVVTCGFLLVPVPKMRGLVYAKLAVFAVSATAMLAWTVTKAGGLGPVNCATFANNAADFQRYAKRPSDVILGNVVGFPLSNFLVGLVGDLVCASSQPIFGELVWNPVTLLDRIQTADYTPANRAGCFLIALCFAYSAMFSSIFENSLPAGNDIAALLPRYLTVRRGFFVCATASLALNPWYLLGSAAVFVSFMASYQIFLSAITGVLLVHYYVVARGRLDIPACFTADRDGPYYYRHGWN</sequence>
<evidence type="ECO:0000256" key="5">
    <source>
        <dbReference type="ARBA" id="ARBA00023136"/>
    </source>
</evidence>
<feature type="transmembrane region" description="Helical" evidence="6">
    <location>
        <begin position="278"/>
        <end position="298"/>
    </location>
</feature>
<keyword evidence="4 6" id="KW-1133">Transmembrane helix</keyword>
<dbReference type="VEuPathDB" id="FungiDB:GGTG_00807"/>
<dbReference type="PANTHER" id="PTHR30618:SF1">
    <property type="entry name" value="URIDINE PERMEASE"/>
    <property type="match status" value="1"/>
</dbReference>
<reference evidence="8" key="4">
    <citation type="journal article" date="2015" name="G3 (Bethesda)">
        <title>Genome sequences of three phytopathogenic species of the Magnaporthaceae family of fungi.</title>
        <authorList>
            <person name="Okagaki L.H."/>
            <person name="Nunes C.C."/>
            <person name="Sailsbery J."/>
            <person name="Clay B."/>
            <person name="Brown D."/>
            <person name="John T."/>
            <person name="Oh Y."/>
            <person name="Young N."/>
            <person name="Fitzgerald M."/>
            <person name="Haas B.J."/>
            <person name="Zeng Q."/>
            <person name="Young S."/>
            <person name="Adiconis X."/>
            <person name="Fan L."/>
            <person name="Levin J.Z."/>
            <person name="Mitchell T.K."/>
            <person name="Okubara P.A."/>
            <person name="Farman M.L."/>
            <person name="Kohn L.M."/>
            <person name="Birren B."/>
            <person name="Ma L.-J."/>
            <person name="Dean R.A."/>
        </authorList>
    </citation>
    <scope>NUCLEOTIDE SEQUENCE</scope>
    <source>
        <strain evidence="8">R3-111a-1</strain>
    </source>
</reference>
<keyword evidence="9" id="KW-1185">Reference proteome</keyword>
<dbReference type="HOGENOM" id="CLU_021555_2_1_1"/>
<evidence type="ECO:0000313" key="8">
    <source>
        <dbReference type="EnsemblFungi" id="EJT80813"/>
    </source>
</evidence>
<evidence type="ECO:0000256" key="4">
    <source>
        <dbReference type="ARBA" id="ARBA00022989"/>
    </source>
</evidence>
<organism evidence="7">
    <name type="scientific">Gaeumannomyces tritici (strain R3-111a-1)</name>
    <name type="common">Wheat and barley take-all root rot fungus</name>
    <name type="synonym">Gaeumannomyces graminis var. tritici</name>
    <dbReference type="NCBI Taxonomy" id="644352"/>
    <lineage>
        <taxon>Eukaryota</taxon>
        <taxon>Fungi</taxon>
        <taxon>Dikarya</taxon>
        <taxon>Ascomycota</taxon>
        <taxon>Pezizomycotina</taxon>
        <taxon>Sordariomycetes</taxon>
        <taxon>Sordariomycetidae</taxon>
        <taxon>Magnaporthales</taxon>
        <taxon>Magnaporthaceae</taxon>
        <taxon>Gaeumannomyces</taxon>
    </lineage>
</organism>
<comment type="similarity">
    <text evidence="2">Belongs to the purine-cytosine permease (2.A.39) family.</text>
</comment>
<dbReference type="EnsemblFungi" id="EJT80813">
    <property type="protein sequence ID" value="EJT80813"/>
    <property type="gene ID" value="GGTG_00807"/>
</dbReference>
<dbReference type="GO" id="GO:0005886">
    <property type="term" value="C:plasma membrane"/>
    <property type="evidence" value="ECO:0007669"/>
    <property type="project" value="TreeGrafter"/>
</dbReference>
<feature type="transmembrane region" description="Helical" evidence="6">
    <location>
        <begin position="318"/>
        <end position="341"/>
    </location>
</feature>
<evidence type="ECO:0000256" key="6">
    <source>
        <dbReference type="SAM" id="Phobius"/>
    </source>
</evidence>
<evidence type="ECO:0000256" key="2">
    <source>
        <dbReference type="ARBA" id="ARBA00008974"/>
    </source>
</evidence>
<name>J3NHS0_GAET3</name>
<comment type="subcellular location">
    <subcellularLocation>
        <location evidence="1">Membrane</location>
        <topology evidence="1">Multi-pass membrane protein</topology>
    </subcellularLocation>
</comment>
<dbReference type="InterPro" id="IPR001248">
    <property type="entry name" value="Pur-cyt_permease"/>
</dbReference>
<dbReference type="PANTHER" id="PTHR30618">
    <property type="entry name" value="NCS1 FAMILY PURINE/PYRIMIDINE TRANSPORTER"/>
    <property type="match status" value="1"/>
</dbReference>
<proteinExistence type="inferred from homology"/>
<gene>
    <name evidence="8" type="primary">20341265</name>
    <name evidence="7" type="ORF">GGTG_00807</name>
</gene>
<dbReference type="AlphaFoldDB" id="J3NHS0"/>
<feature type="transmembrane region" description="Helical" evidence="6">
    <location>
        <begin position="143"/>
        <end position="163"/>
    </location>
</feature>
<feature type="transmembrane region" description="Helical" evidence="6">
    <location>
        <begin position="73"/>
        <end position="93"/>
    </location>
</feature>
<keyword evidence="5 6" id="KW-0472">Membrane</keyword>
<dbReference type="RefSeq" id="XP_009216822.1">
    <property type="nucleotide sequence ID" value="XM_009218558.1"/>
</dbReference>
<feature type="transmembrane region" description="Helical" evidence="6">
    <location>
        <begin position="41"/>
        <end position="61"/>
    </location>
</feature>
<protein>
    <submittedName>
        <fullName evidence="7 8">Uncharacterized protein</fullName>
    </submittedName>
</protein>
<dbReference type="InterPro" id="IPR045225">
    <property type="entry name" value="Uracil/uridine/allantoin_perm"/>
</dbReference>
<dbReference type="GeneID" id="20341265"/>
<evidence type="ECO:0000313" key="9">
    <source>
        <dbReference type="Proteomes" id="UP000006039"/>
    </source>
</evidence>
<dbReference type="GO" id="GO:0015205">
    <property type="term" value="F:nucleobase transmembrane transporter activity"/>
    <property type="evidence" value="ECO:0007669"/>
    <property type="project" value="TreeGrafter"/>
</dbReference>
<feature type="transmembrane region" description="Helical" evidence="6">
    <location>
        <begin position="170"/>
        <end position="189"/>
    </location>
</feature>
<evidence type="ECO:0000256" key="1">
    <source>
        <dbReference type="ARBA" id="ARBA00004141"/>
    </source>
</evidence>
<evidence type="ECO:0000313" key="7">
    <source>
        <dbReference type="EMBL" id="EJT80813.1"/>
    </source>
</evidence>
<dbReference type="STRING" id="644352.J3NHS0"/>
<dbReference type="eggNOG" id="KOG2466">
    <property type="taxonomic scope" value="Eukaryota"/>
</dbReference>
<keyword evidence="3 6" id="KW-0812">Transmembrane</keyword>
<dbReference type="Pfam" id="PF02133">
    <property type="entry name" value="Transp_cyt_pur"/>
    <property type="match status" value="2"/>
</dbReference>
<reference evidence="7" key="2">
    <citation type="submission" date="2010-07" db="EMBL/GenBank/DDBJ databases">
        <authorList>
            <consortium name="The Broad Institute Genome Sequencing Platform"/>
            <consortium name="Broad Institute Genome Sequencing Center for Infectious Disease"/>
            <person name="Ma L.-J."/>
            <person name="Dead R."/>
            <person name="Young S."/>
            <person name="Zeng Q."/>
            <person name="Koehrsen M."/>
            <person name="Alvarado L."/>
            <person name="Berlin A."/>
            <person name="Chapman S.B."/>
            <person name="Chen Z."/>
            <person name="Freedman E."/>
            <person name="Gellesch M."/>
            <person name="Goldberg J."/>
            <person name="Griggs A."/>
            <person name="Gujja S."/>
            <person name="Heilman E.R."/>
            <person name="Heiman D."/>
            <person name="Hepburn T."/>
            <person name="Howarth C."/>
            <person name="Jen D."/>
            <person name="Larson L."/>
            <person name="Mehta T."/>
            <person name="Neiman D."/>
            <person name="Pearson M."/>
            <person name="Roberts A."/>
            <person name="Saif S."/>
            <person name="Shea T."/>
            <person name="Shenoy N."/>
            <person name="Sisk P."/>
            <person name="Stolte C."/>
            <person name="Sykes S."/>
            <person name="Walk T."/>
            <person name="White J."/>
            <person name="Yandava C."/>
            <person name="Haas B."/>
            <person name="Nusbaum C."/>
            <person name="Birren B."/>
        </authorList>
    </citation>
    <scope>NUCLEOTIDE SEQUENCE</scope>
    <source>
        <strain evidence="7">R3-111a-1</strain>
    </source>
</reference>
<reference evidence="9" key="1">
    <citation type="submission" date="2010-07" db="EMBL/GenBank/DDBJ databases">
        <title>The genome sequence of Gaeumannomyces graminis var. tritici strain R3-111a-1.</title>
        <authorList>
            <consortium name="The Broad Institute Genome Sequencing Platform"/>
            <person name="Ma L.-J."/>
            <person name="Dead R."/>
            <person name="Young S."/>
            <person name="Zeng Q."/>
            <person name="Koehrsen M."/>
            <person name="Alvarado L."/>
            <person name="Berlin A."/>
            <person name="Chapman S.B."/>
            <person name="Chen Z."/>
            <person name="Freedman E."/>
            <person name="Gellesch M."/>
            <person name="Goldberg J."/>
            <person name="Griggs A."/>
            <person name="Gujja S."/>
            <person name="Heilman E.R."/>
            <person name="Heiman D."/>
            <person name="Hepburn T."/>
            <person name="Howarth C."/>
            <person name="Jen D."/>
            <person name="Larson L."/>
            <person name="Mehta T."/>
            <person name="Neiman D."/>
            <person name="Pearson M."/>
            <person name="Roberts A."/>
            <person name="Saif S."/>
            <person name="Shea T."/>
            <person name="Shenoy N."/>
            <person name="Sisk P."/>
            <person name="Stolte C."/>
            <person name="Sykes S."/>
            <person name="Walk T."/>
            <person name="White J."/>
            <person name="Yandava C."/>
            <person name="Haas B."/>
            <person name="Nusbaum C."/>
            <person name="Birren B."/>
        </authorList>
    </citation>
    <scope>NUCLEOTIDE SEQUENCE [LARGE SCALE GENOMIC DNA]</scope>
    <source>
        <strain evidence="9">R3-111a-1</strain>
    </source>
</reference>
<dbReference type="OrthoDB" id="2018619at2759"/>
<accession>J3NHS0</accession>
<evidence type="ECO:0000256" key="3">
    <source>
        <dbReference type="ARBA" id="ARBA00022692"/>
    </source>
</evidence>